<dbReference type="InterPro" id="IPR021331">
    <property type="entry name" value="Hva1_TUDOR"/>
</dbReference>
<evidence type="ECO:0000313" key="3">
    <source>
        <dbReference type="EMBL" id="CTQ48805.1"/>
    </source>
</evidence>
<dbReference type="AlphaFoldDB" id="A0A0M6YGJ6"/>
<organism evidence="3 4">
    <name type="scientific">Jannaschia donghaensis</name>
    <dbReference type="NCBI Taxonomy" id="420998"/>
    <lineage>
        <taxon>Bacteria</taxon>
        <taxon>Pseudomonadati</taxon>
        <taxon>Pseudomonadota</taxon>
        <taxon>Alphaproteobacteria</taxon>
        <taxon>Rhodobacterales</taxon>
        <taxon>Roseobacteraceae</taxon>
        <taxon>Jannaschia</taxon>
    </lineage>
</organism>
<protein>
    <recommendedName>
        <fullName evidence="2">Hypervirulence associated protein TUDOR domain-containing protein</fullName>
    </recommendedName>
</protein>
<dbReference type="Pfam" id="PF11160">
    <property type="entry name" value="Hva1_TUDOR"/>
    <property type="match status" value="1"/>
</dbReference>
<feature type="domain" description="Hypervirulence associated protein TUDOR" evidence="2">
    <location>
        <begin position="8"/>
        <end position="69"/>
    </location>
</feature>
<sequence>MSKKYNVGDKVKWDWGNGTASGKVEKTYEQKITRKLQGSEVTRDGSEDDPALYIEQDDGDGVLKLSSEVQKA</sequence>
<evidence type="ECO:0000256" key="1">
    <source>
        <dbReference type="SAM" id="MobiDB-lite"/>
    </source>
</evidence>
<name>A0A0M6YGJ6_9RHOB</name>
<dbReference type="Proteomes" id="UP000049222">
    <property type="component" value="Unassembled WGS sequence"/>
</dbReference>
<evidence type="ECO:0000259" key="2">
    <source>
        <dbReference type="Pfam" id="PF11160"/>
    </source>
</evidence>
<keyword evidence="4" id="KW-1185">Reference proteome</keyword>
<dbReference type="RefSeq" id="WP_055082780.1">
    <property type="nucleotide sequence ID" value="NZ_CXSU01000005.1"/>
</dbReference>
<proteinExistence type="predicted"/>
<feature type="region of interest" description="Disordered" evidence="1">
    <location>
        <begin position="37"/>
        <end position="59"/>
    </location>
</feature>
<dbReference type="EMBL" id="CXSU01000005">
    <property type="protein sequence ID" value="CTQ48805.1"/>
    <property type="molecule type" value="Genomic_DNA"/>
</dbReference>
<gene>
    <name evidence="3" type="ORF">JDO7802_00810</name>
</gene>
<feature type="compositionally biased region" description="Acidic residues" evidence="1">
    <location>
        <begin position="46"/>
        <end position="59"/>
    </location>
</feature>
<accession>A0A0M6YGJ6</accession>
<dbReference type="OrthoDB" id="283968at2"/>
<evidence type="ECO:0000313" key="4">
    <source>
        <dbReference type="Proteomes" id="UP000049222"/>
    </source>
</evidence>
<reference evidence="3 4" key="1">
    <citation type="submission" date="2015-07" db="EMBL/GenBank/DDBJ databases">
        <authorList>
            <person name="Noorani M."/>
        </authorList>
    </citation>
    <scope>NUCLEOTIDE SEQUENCE [LARGE SCALE GENOMIC DNA]</scope>
    <source>
        <strain evidence="3 4">CECT 7802</strain>
    </source>
</reference>
<dbReference type="STRING" id="420998.JDO7802_00810"/>